<dbReference type="CDD" id="cd21134">
    <property type="entry name" value="YTH"/>
    <property type="match status" value="1"/>
</dbReference>
<dbReference type="PANTHER" id="PTHR23102">
    <property type="entry name" value="CLEAVAGE AND POLYADENYLATION SPECIFICITY FACTOR SUBUNIT 4-RELATED"/>
    <property type="match status" value="1"/>
</dbReference>
<dbReference type="FunFam" id="4.10.1000.10:FF:000003">
    <property type="entry name" value="Zinc finger CCCH domain-containing protein"/>
    <property type="match status" value="1"/>
</dbReference>
<dbReference type="InterPro" id="IPR013989">
    <property type="entry name" value="Dev_and_cell_death_domain"/>
</dbReference>
<dbReference type="SMART" id="SM00356">
    <property type="entry name" value="ZnF_C3H1"/>
    <property type="match status" value="4"/>
</dbReference>
<dbReference type="GO" id="GO:0010468">
    <property type="term" value="P:regulation of gene expression"/>
    <property type="evidence" value="ECO:0007669"/>
    <property type="project" value="UniProtKB-ARBA"/>
</dbReference>
<dbReference type="PANTHER" id="PTHR23102:SF24">
    <property type="entry name" value="CLEAVAGE AND POLYADENYLATION SPECIFICITY FACTOR SUBUNIT 4"/>
    <property type="match status" value="1"/>
</dbReference>
<name>A0ABD3QHB4_9STRA</name>
<dbReference type="InterPro" id="IPR007275">
    <property type="entry name" value="YTH_domain"/>
</dbReference>
<dbReference type="PROSITE" id="PS50103">
    <property type="entry name" value="ZF_C3H1"/>
    <property type="match status" value="3"/>
</dbReference>
<feature type="domain" description="C3H1-type" evidence="10">
    <location>
        <begin position="227"/>
        <end position="254"/>
    </location>
</feature>
<evidence type="ECO:0000256" key="7">
    <source>
        <dbReference type="ARBA" id="ARBA00022884"/>
    </source>
</evidence>
<comment type="subcellular location">
    <subcellularLocation>
        <location evidence="1">Nucleus</location>
    </subcellularLocation>
</comment>
<evidence type="ECO:0000259" key="12">
    <source>
        <dbReference type="PROSITE" id="PS51222"/>
    </source>
</evidence>
<keyword evidence="7" id="KW-0694">RNA-binding</keyword>
<evidence type="ECO:0000259" key="11">
    <source>
        <dbReference type="PROSITE" id="PS50882"/>
    </source>
</evidence>
<feature type="zinc finger region" description="C3H1-type" evidence="9">
    <location>
        <begin position="111"/>
        <end position="138"/>
    </location>
</feature>
<dbReference type="Pfam" id="PF10539">
    <property type="entry name" value="Dev_Cell_Death"/>
    <property type="match status" value="1"/>
</dbReference>
<feature type="domain" description="C3H1-type" evidence="10">
    <location>
        <begin position="163"/>
        <end position="190"/>
    </location>
</feature>
<dbReference type="EMBL" id="JABMIG020000036">
    <property type="protein sequence ID" value="KAL3799805.1"/>
    <property type="molecule type" value="Genomic_DNA"/>
</dbReference>
<dbReference type="Proteomes" id="UP001516023">
    <property type="component" value="Unassembled WGS sequence"/>
</dbReference>
<evidence type="ECO:0000313" key="14">
    <source>
        <dbReference type="Proteomes" id="UP001516023"/>
    </source>
</evidence>
<evidence type="ECO:0000256" key="6">
    <source>
        <dbReference type="ARBA" id="ARBA00022833"/>
    </source>
</evidence>
<keyword evidence="6 9" id="KW-0862">Zinc</keyword>
<accession>A0ABD3QHB4</accession>
<gene>
    <name evidence="13" type="ORF">HJC23_010455</name>
</gene>
<evidence type="ECO:0000256" key="3">
    <source>
        <dbReference type="ARBA" id="ARBA00022723"/>
    </source>
</evidence>
<dbReference type="GO" id="GO:0051252">
    <property type="term" value="P:regulation of RNA metabolic process"/>
    <property type="evidence" value="ECO:0007669"/>
    <property type="project" value="UniProtKB-ARBA"/>
</dbReference>
<feature type="domain" description="YTH" evidence="11">
    <location>
        <begin position="312"/>
        <end position="454"/>
    </location>
</feature>
<dbReference type="GO" id="GO:0006397">
    <property type="term" value="P:mRNA processing"/>
    <property type="evidence" value="ECO:0007669"/>
    <property type="project" value="UniProtKB-KW"/>
</dbReference>
<protein>
    <submittedName>
        <fullName evidence="13">Uncharacterized protein</fullName>
    </submittedName>
</protein>
<dbReference type="AlphaFoldDB" id="A0ABD3QHB4"/>
<dbReference type="PROSITE" id="PS51222">
    <property type="entry name" value="DCD"/>
    <property type="match status" value="1"/>
</dbReference>
<dbReference type="GO" id="GO:0008270">
    <property type="term" value="F:zinc ion binding"/>
    <property type="evidence" value="ECO:0007669"/>
    <property type="project" value="UniProtKB-KW"/>
</dbReference>
<feature type="domain" description="DCD" evidence="12">
    <location>
        <begin position="509"/>
        <end position="642"/>
    </location>
</feature>
<evidence type="ECO:0000256" key="8">
    <source>
        <dbReference type="ARBA" id="ARBA00023242"/>
    </source>
</evidence>
<dbReference type="PROSITE" id="PS50882">
    <property type="entry name" value="YTH"/>
    <property type="match status" value="1"/>
</dbReference>
<evidence type="ECO:0000256" key="2">
    <source>
        <dbReference type="ARBA" id="ARBA00022664"/>
    </source>
</evidence>
<evidence type="ECO:0000256" key="1">
    <source>
        <dbReference type="ARBA" id="ARBA00004123"/>
    </source>
</evidence>
<keyword evidence="3 9" id="KW-0479">Metal-binding</keyword>
<comment type="caution">
    <text evidence="13">The sequence shown here is derived from an EMBL/GenBank/DDBJ whole genome shotgun (WGS) entry which is preliminary data.</text>
</comment>
<proteinExistence type="predicted"/>
<dbReference type="InterPro" id="IPR036855">
    <property type="entry name" value="Znf_CCCH_sf"/>
</dbReference>
<dbReference type="GO" id="GO:0003723">
    <property type="term" value="F:RNA binding"/>
    <property type="evidence" value="ECO:0007669"/>
    <property type="project" value="UniProtKB-KW"/>
</dbReference>
<dbReference type="InterPro" id="IPR045348">
    <property type="entry name" value="CPSF4/Yth1"/>
</dbReference>
<dbReference type="GO" id="GO:0005634">
    <property type="term" value="C:nucleus"/>
    <property type="evidence" value="ECO:0007669"/>
    <property type="project" value="UniProtKB-SubCell"/>
</dbReference>
<dbReference type="Gene3D" id="4.10.1000.10">
    <property type="entry name" value="Zinc finger, CCCH-type"/>
    <property type="match status" value="2"/>
</dbReference>
<keyword evidence="14" id="KW-1185">Reference proteome</keyword>
<keyword evidence="8" id="KW-0539">Nucleus</keyword>
<sequence>MMCVRRGAKQQIDSIRTATHGSSTLILHHSPASCSSIPSSFHRTMLPEPGQPVLDASPYTLNMVSYDFENYALTQGIPETLDPLPYRKAGSVFATGEEAEPVLTSAKHDPRLRTVVCRHWLRDLCMKGAACEFLHQYDLSKMPLCRHGDRCKVKDCPFRHISEADRLECVFYSQGFCIHGPFCRYKHVRRERPDLPMVADFTLGLSQMQAGKDGMTVRRPAPKPNEFYKVSLCKHFLSGECPFGEGCHFAHGEAELRRYPKPGQENAAAGEEGEKELSDNMFGNQETTTVDYYQGGSSGGGRPTPILEPENASFFILRAASYRDCSISTVRGEWYIQRKHAEMVNSSYDSGKQVMFIFTVGDSNHIQGAALMTSPASYQTAADYPQHFNTVVPNAVANNDGPFCYRFACEWYRTCELPISTALDAAPDLLLPTSTTQYCQDMTSKTGEAVMKALWNSPLCTLYESWSGADDGDENDGSKNSRRQPPPVGDAILTDFRCPLPDEVAWPTMPGPGFIFGCNSQTMDECLGRGLFGLPAHMKIAASGIQPGASIFLYHVSERLIFGIFEALTPAQMNIEPKAFSKNPKAQTSPFPVQIRVRISLECPPVHDDDPVLNDILRSRVGGRIGPLTFSQSEALATLIAQQCGALGYMIEYRRGVESGGMNVVAPPIALPPRKIG</sequence>
<keyword evidence="5 9" id="KW-0863">Zinc-finger</keyword>
<keyword evidence="2" id="KW-0507">mRNA processing</keyword>
<dbReference type="SMART" id="SM00767">
    <property type="entry name" value="DCD"/>
    <property type="match status" value="1"/>
</dbReference>
<reference evidence="13 14" key="1">
    <citation type="journal article" date="2020" name="G3 (Bethesda)">
        <title>Improved Reference Genome for Cyclotella cryptica CCMP332, a Model for Cell Wall Morphogenesis, Salinity Adaptation, and Lipid Production in Diatoms (Bacillariophyta).</title>
        <authorList>
            <person name="Roberts W.R."/>
            <person name="Downey K.M."/>
            <person name="Ruck E.C."/>
            <person name="Traller J.C."/>
            <person name="Alverson A.J."/>
        </authorList>
    </citation>
    <scope>NUCLEOTIDE SEQUENCE [LARGE SCALE GENOMIC DNA]</scope>
    <source>
        <strain evidence="13 14">CCMP332</strain>
    </source>
</reference>
<dbReference type="Pfam" id="PF04146">
    <property type="entry name" value="YTH"/>
    <property type="match status" value="1"/>
</dbReference>
<dbReference type="InterPro" id="IPR000571">
    <property type="entry name" value="Znf_CCCH"/>
</dbReference>
<feature type="domain" description="C3H1-type" evidence="10">
    <location>
        <begin position="111"/>
        <end position="138"/>
    </location>
</feature>
<dbReference type="Gene3D" id="3.10.590.10">
    <property type="entry name" value="ph1033 like domains"/>
    <property type="match status" value="1"/>
</dbReference>
<evidence type="ECO:0000256" key="5">
    <source>
        <dbReference type="ARBA" id="ARBA00022771"/>
    </source>
</evidence>
<feature type="zinc finger region" description="C3H1-type" evidence="9">
    <location>
        <begin position="163"/>
        <end position="190"/>
    </location>
</feature>
<dbReference type="Pfam" id="PF00642">
    <property type="entry name" value="zf-CCCH"/>
    <property type="match status" value="1"/>
</dbReference>
<feature type="zinc finger region" description="C3H1-type" evidence="9">
    <location>
        <begin position="227"/>
        <end position="254"/>
    </location>
</feature>
<evidence type="ECO:0000259" key="10">
    <source>
        <dbReference type="PROSITE" id="PS50103"/>
    </source>
</evidence>
<evidence type="ECO:0000256" key="9">
    <source>
        <dbReference type="PROSITE-ProRule" id="PRU00723"/>
    </source>
</evidence>
<keyword evidence="4" id="KW-0677">Repeat</keyword>
<dbReference type="SUPFAM" id="SSF90229">
    <property type="entry name" value="CCCH zinc finger"/>
    <property type="match status" value="2"/>
</dbReference>
<organism evidence="13 14">
    <name type="scientific">Cyclotella cryptica</name>
    <dbReference type="NCBI Taxonomy" id="29204"/>
    <lineage>
        <taxon>Eukaryota</taxon>
        <taxon>Sar</taxon>
        <taxon>Stramenopiles</taxon>
        <taxon>Ochrophyta</taxon>
        <taxon>Bacillariophyta</taxon>
        <taxon>Coscinodiscophyceae</taxon>
        <taxon>Thalassiosirophycidae</taxon>
        <taxon>Stephanodiscales</taxon>
        <taxon>Stephanodiscaceae</taxon>
        <taxon>Cyclotella</taxon>
    </lineage>
</organism>
<evidence type="ECO:0000256" key="4">
    <source>
        <dbReference type="ARBA" id="ARBA00022737"/>
    </source>
</evidence>
<evidence type="ECO:0000313" key="13">
    <source>
        <dbReference type="EMBL" id="KAL3799805.1"/>
    </source>
</evidence>